<evidence type="ECO:0000256" key="8">
    <source>
        <dbReference type="ARBA" id="ARBA00022763"/>
    </source>
</evidence>
<evidence type="ECO:0000256" key="9">
    <source>
        <dbReference type="ARBA" id="ARBA00022771"/>
    </source>
</evidence>
<dbReference type="Pfam" id="PF07574">
    <property type="entry name" value="SMC_Nse1"/>
    <property type="match status" value="1"/>
</dbReference>
<evidence type="ECO:0000256" key="12">
    <source>
        <dbReference type="ARBA" id="ARBA00023172"/>
    </source>
</evidence>
<dbReference type="AlphaFoldDB" id="A0A1E3QTH6"/>
<comment type="subcellular location">
    <subcellularLocation>
        <location evidence="2 15">Nucleus</location>
    </subcellularLocation>
</comment>
<keyword evidence="7 15" id="KW-0479">Metal-binding</keyword>
<evidence type="ECO:0000256" key="2">
    <source>
        <dbReference type="ARBA" id="ARBA00004123"/>
    </source>
</evidence>
<keyword evidence="10 15" id="KW-0833">Ubl conjugation pathway</keyword>
<dbReference type="OrthoDB" id="185455at2759"/>
<keyword evidence="9 15" id="KW-0863">Zinc-finger</keyword>
<dbReference type="PANTHER" id="PTHR20973">
    <property type="entry name" value="NON-SMC ELEMENT 1-RELATED"/>
    <property type="match status" value="1"/>
</dbReference>
<evidence type="ECO:0000256" key="13">
    <source>
        <dbReference type="ARBA" id="ARBA00023204"/>
    </source>
</evidence>
<protein>
    <recommendedName>
        <fullName evidence="5 15">Non-structural maintenance of chromosomes element 1 homolog</fullName>
        <ecNumber evidence="4 15">2.3.2.27</ecNumber>
    </recommendedName>
</protein>
<comment type="function">
    <text evidence="15">Acts in a DNA repair pathway for removal of UV-induced DNA damage that is distinct from classical nucleotide excision repair and in repair of ionizing radiation damage. Functions in homologous recombination repair of DNA double strand breaks and in recovery of stalled replication forks.</text>
</comment>
<evidence type="ECO:0000256" key="7">
    <source>
        <dbReference type="ARBA" id="ARBA00022723"/>
    </source>
</evidence>
<dbReference type="PANTHER" id="PTHR20973:SF0">
    <property type="entry name" value="NON-STRUCTURAL MAINTENANCE OF CHROMOSOMES ELEMENT 1 HOMOLOG"/>
    <property type="match status" value="1"/>
</dbReference>
<comment type="subunit">
    <text evidence="15">Component of the Smc5-Smc6 complex.</text>
</comment>
<dbReference type="InterPro" id="IPR011513">
    <property type="entry name" value="Nse1"/>
</dbReference>
<evidence type="ECO:0000256" key="11">
    <source>
        <dbReference type="ARBA" id="ARBA00022833"/>
    </source>
</evidence>
<evidence type="ECO:0000256" key="3">
    <source>
        <dbReference type="ARBA" id="ARBA00010258"/>
    </source>
</evidence>
<evidence type="ECO:0000313" key="18">
    <source>
        <dbReference type="Proteomes" id="UP000094336"/>
    </source>
</evidence>
<evidence type="ECO:0000256" key="4">
    <source>
        <dbReference type="ARBA" id="ARBA00012483"/>
    </source>
</evidence>
<evidence type="ECO:0000256" key="10">
    <source>
        <dbReference type="ARBA" id="ARBA00022786"/>
    </source>
</evidence>
<reference evidence="18" key="1">
    <citation type="submission" date="2016-05" db="EMBL/GenBank/DDBJ databases">
        <title>Comparative genomics of biotechnologically important yeasts.</title>
        <authorList>
            <consortium name="DOE Joint Genome Institute"/>
            <person name="Riley R."/>
            <person name="Haridas S."/>
            <person name="Wolfe K.H."/>
            <person name="Lopes M.R."/>
            <person name="Hittinger C.T."/>
            <person name="Goker M."/>
            <person name="Salamov A."/>
            <person name="Wisecaver J."/>
            <person name="Long T.M."/>
            <person name="Aerts A.L."/>
            <person name="Barry K."/>
            <person name="Choi C."/>
            <person name="Clum A."/>
            <person name="Coughlan A.Y."/>
            <person name="Deshpande S."/>
            <person name="Douglass A.P."/>
            <person name="Hanson S.J."/>
            <person name="Klenk H.-P."/>
            <person name="Labutti K."/>
            <person name="Lapidus A."/>
            <person name="Lindquist E."/>
            <person name="Lipzen A."/>
            <person name="Meier-Kolthoff J.P."/>
            <person name="Ohm R.A."/>
            <person name="Otillar R.P."/>
            <person name="Pangilinan J."/>
            <person name="Peng Y."/>
            <person name="Rokas A."/>
            <person name="Rosa C.A."/>
            <person name="Scheuner C."/>
            <person name="Sibirny A.A."/>
            <person name="Slot J.C."/>
            <person name="Stielow J.B."/>
            <person name="Sun H."/>
            <person name="Kurtzman C.P."/>
            <person name="Blackwell M."/>
            <person name="Grigoriev I.V."/>
            <person name="Jeffries T.W."/>
        </authorList>
    </citation>
    <scope>NUCLEOTIDE SEQUENCE [LARGE SCALE GENOMIC DNA]</scope>
    <source>
        <strain evidence="18">NRRL Y-12698</strain>
    </source>
</reference>
<dbReference type="GO" id="GO:0008270">
    <property type="term" value="F:zinc ion binding"/>
    <property type="evidence" value="ECO:0007669"/>
    <property type="project" value="UniProtKB-KW"/>
</dbReference>
<dbReference type="InterPro" id="IPR014857">
    <property type="entry name" value="Nse1_RING_C4HC3-type"/>
</dbReference>
<comment type="similarity">
    <text evidence="3 15">Belongs to the NSE1 family.</text>
</comment>
<dbReference type="Gene3D" id="3.30.40.10">
    <property type="entry name" value="Zinc/RING finger domain, C3HC4 (zinc finger)"/>
    <property type="match status" value="1"/>
</dbReference>
<dbReference type="GO" id="GO:0061630">
    <property type="term" value="F:ubiquitin protein ligase activity"/>
    <property type="evidence" value="ECO:0007669"/>
    <property type="project" value="UniProtKB-EC"/>
</dbReference>
<proteinExistence type="inferred from homology"/>
<dbReference type="EMBL" id="KV454429">
    <property type="protein sequence ID" value="ODQ80854.1"/>
    <property type="molecule type" value="Genomic_DNA"/>
</dbReference>
<evidence type="ECO:0000256" key="15">
    <source>
        <dbReference type="RuleBase" id="RU368018"/>
    </source>
</evidence>
<evidence type="ECO:0000256" key="14">
    <source>
        <dbReference type="ARBA" id="ARBA00023242"/>
    </source>
</evidence>
<dbReference type="RefSeq" id="XP_018986182.1">
    <property type="nucleotide sequence ID" value="XM_019128621.1"/>
</dbReference>
<evidence type="ECO:0000256" key="1">
    <source>
        <dbReference type="ARBA" id="ARBA00000900"/>
    </source>
</evidence>
<dbReference type="GeneID" id="30146474"/>
<keyword evidence="6 15" id="KW-0808">Transferase</keyword>
<dbReference type="STRING" id="984486.A0A1E3QTH6"/>
<feature type="domain" description="Non-structural maintenance of chromosomes element 1 RING C4HC3-type" evidence="16">
    <location>
        <begin position="214"/>
        <end position="256"/>
    </location>
</feature>
<dbReference type="Proteomes" id="UP000094336">
    <property type="component" value="Unassembled WGS sequence"/>
</dbReference>
<keyword evidence="14 15" id="KW-0539">Nucleus</keyword>
<keyword evidence="8 15" id="KW-0227">DNA damage</keyword>
<evidence type="ECO:0000256" key="6">
    <source>
        <dbReference type="ARBA" id="ARBA00022679"/>
    </source>
</evidence>
<keyword evidence="18" id="KW-1185">Reference proteome</keyword>
<evidence type="ECO:0000313" key="17">
    <source>
        <dbReference type="EMBL" id="ODQ80854.1"/>
    </source>
</evidence>
<evidence type="ECO:0000256" key="5">
    <source>
        <dbReference type="ARBA" id="ARBA00019422"/>
    </source>
</evidence>
<dbReference type="EC" id="2.3.2.27" evidence="4 15"/>
<accession>A0A1E3QTH6</accession>
<dbReference type="GO" id="GO:0000724">
    <property type="term" value="P:double-strand break repair via homologous recombination"/>
    <property type="evidence" value="ECO:0007669"/>
    <property type="project" value="TreeGrafter"/>
</dbReference>
<dbReference type="Gene3D" id="1.10.10.10">
    <property type="entry name" value="Winged helix-like DNA-binding domain superfamily/Winged helix DNA-binding domain"/>
    <property type="match status" value="1"/>
</dbReference>
<name>A0A1E3QTH6_9ASCO</name>
<dbReference type="InterPro" id="IPR013083">
    <property type="entry name" value="Znf_RING/FYVE/PHD"/>
</dbReference>
<keyword evidence="12 15" id="KW-0233">DNA recombination</keyword>
<dbReference type="GO" id="GO:0030915">
    <property type="term" value="C:Smc5-Smc6 complex"/>
    <property type="evidence" value="ECO:0007669"/>
    <property type="project" value="UniProtKB-UniRule"/>
</dbReference>
<sequence length="289" mass="32399">MQLPYGEIHHAVFQFLLTHKAIPESQLLHVLTRLYQTLFTAEHDAVNAESVYQDILDGVLESLNVKLIAHKLAFAIRKRRSQFDGKFVVMLVNTQADEATKMAIDHGEIEIAIFNAALDYIFNNEDGETSYAIGQTNLINIMKDKSAKYTATNAIELAAKFVQEGWLIETSKKKFTVTDLALCELHDSLIEKYGLASVSVREEDDDQPFSISICPACDQIVTMGRKCPGGVVPCHVKFHLNCARRYKIARGSACPNSSCSGVITDEVEPTDRIGLPQEDFRFTLYYQTE</sequence>
<evidence type="ECO:0000259" key="16">
    <source>
        <dbReference type="Pfam" id="PF08746"/>
    </source>
</evidence>
<dbReference type="Gene3D" id="3.90.1150.220">
    <property type="match status" value="1"/>
</dbReference>
<dbReference type="GO" id="GO:0005634">
    <property type="term" value="C:nucleus"/>
    <property type="evidence" value="ECO:0007669"/>
    <property type="project" value="UniProtKB-SubCell"/>
</dbReference>
<comment type="catalytic activity">
    <reaction evidence="1 15">
        <text>S-ubiquitinyl-[E2 ubiquitin-conjugating enzyme]-L-cysteine + [acceptor protein]-L-lysine = [E2 ubiquitin-conjugating enzyme]-L-cysteine + N(6)-ubiquitinyl-[acceptor protein]-L-lysine.</text>
        <dbReference type="EC" id="2.3.2.27"/>
    </reaction>
</comment>
<keyword evidence="11 15" id="KW-0862">Zinc</keyword>
<dbReference type="InterPro" id="IPR036388">
    <property type="entry name" value="WH-like_DNA-bd_sf"/>
</dbReference>
<organism evidence="17 18">
    <name type="scientific">Babjeviella inositovora NRRL Y-12698</name>
    <dbReference type="NCBI Taxonomy" id="984486"/>
    <lineage>
        <taxon>Eukaryota</taxon>
        <taxon>Fungi</taxon>
        <taxon>Dikarya</taxon>
        <taxon>Ascomycota</taxon>
        <taxon>Saccharomycotina</taxon>
        <taxon>Pichiomycetes</taxon>
        <taxon>Serinales incertae sedis</taxon>
        <taxon>Babjeviella</taxon>
    </lineage>
</organism>
<gene>
    <name evidence="17" type="ORF">BABINDRAFT_161055</name>
</gene>
<dbReference type="Pfam" id="PF08746">
    <property type="entry name" value="zf-RING-like"/>
    <property type="match status" value="1"/>
</dbReference>
<keyword evidence="13 15" id="KW-0234">DNA repair</keyword>